<dbReference type="RefSeq" id="XP_010266112.1">
    <property type="nucleotide sequence ID" value="XM_010267810.2"/>
</dbReference>
<dbReference type="InterPro" id="IPR042277">
    <property type="entry name" value="IST1-like"/>
</dbReference>
<dbReference type="OMA" id="YQIDWDT"/>
<organism evidence="3 4">
    <name type="scientific">Nelumbo nucifera</name>
    <name type="common">Sacred lotus</name>
    <dbReference type="NCBI Taxonomy" id="4432"/>
    <lineage>
        <taxon>Eukaryota</taxon>
        <taxon>Viridiplantae</taxon>
        <taxon>Streptophyta</taxon>
        <taxon>Embryophyta</taxon>
        <taxon>Tracheophyta</taxon>
        <taxon>Spermatophyta</taxon>
        <taxon>Magnoliopsida</taxon>
        <taxon>Proteales</taxon>
        <taxon>Nelumbonaceae</taxon>
        <taxon>Nelumbo</taxon>
    </lineage>
</organism>
<evidence type="ECO:0000256" key="1">
    <source>
        <dbReference type="ARBA" id="ARBA00005536"/>
    </source>
</evidence>
<dbReference type="InParanoid" id="A0A1U8ATC3"/>
<dbReference type="KEGG" id="nnu:104603713"/>
<evidence type="ECO:0000256" key="2">
    <source>
        <dbReference type="SAM" id="MobiDB-lite"/>
    </source>
</evidence>
<dbReference type="InterPro" id="IPR005061">
    <property type="entry name" value="Ist1"/>
</dbReference>
<evidence type="ECO:0000313" key="4">
    <source>
        <dbReference type="RefSeq" id="XP_010266112.1"/>
    </source>
</evidence>
<proteinExistence type="inferred from homology"/>
<dbReference type="FunCoup" id="A0A1U8ATC3">
    <property type="interactions" value="2269"/>
</dbReference>
<dbReference type="FunFam" id="1.20.1260.60:FF:000003">
    <property type="entry name" value="IST1-like protein isoform A"/>
    <property type="match status" value="1"/>
</dbReference>
<dbReference type="GeneID" id="104603713"/>
<feature type="compositionally biased region" description="Pro residues" evidence="2">
    <location>
        <begin position="404"/>
        <end position="416"/>
    </location>
</feature>
<sequence>MTVVTTTKAAAVVPCKKLMKFGASIFRRGFNSSKCKTMAKLATARIKLLRNKREVVVKQMRRDVALLLQSGQDATARIRVEHVIREQNIMAANEIVELFCELVVVRLPIIAKQRECPADLKEGISSLIFAAPRCSDIPELLHIRDIFEKKYGKEFVSAATDLRPDCGVNRTLIEKLSVKTPTGEVKLKVMKEIAKEHQIVWDTAESEKELLKPPEELIEGPRTFVSAASMPVKSQNVKPNGPSNRSMDVGEPNVIRFKDTASAAQAAAESAKKAIAAAQAAAHLANMNSHQVTEQINMENWSSNRDVLESQTGDHSVPRDPPVVSQNRSHQSSLPGRLNESSYLSDEEEEEGGSANLVDGRKFHRRHSHNVPPEHSDIKFDDSDGLDSDCNEEIDMEMPSGGINPPPPNRSPPPIPTAHAYQPDDRTTKFASCKQDSVPHLHPKLPDYDALAARFEALKNRKS</sequence>
<dbReference type="eggNOG" id="KOG2027">
    <property type="taxonomic scope" value="Eukaryota"/>
</dbReference>
<dbReference type="AlphaFoldDB" id="A0A1U8ATC3"/>
<gene>
    <name evidence="4" type="primary">LOC104603713</name>
</gene>
<evidence type="ECO:0000313" key="3">
    <source>
        <dbReference type="Proteomes" id="UP000189703"/>
    </source>
</evidence>
<dbReference type="OrthoDB" id="29853at2759"/>
<dbReference type="Pfam" id="PF03398">
    <property type="entry name" value="Ist1"/>
    <property type="match status" value="1"/>
</dbReference>
<keyword evidence="3" id="KW-1185">Reference proteome</keyword>
<dbReference type="PANTHER" id="PTHR12161:SF55">
    <property type="entry name" value="REGULATOR OF VPS4 ACTIVITY IN THE MVB PATHWAY PROTEIN"/>
    <property type="match status" value="1"/>
</dbReference>
<dbReference type="Proteomes" id="UP000189703">
    <property type="component" value="Unplaced"/>
</dbReference>
<reference evidence="4" key="1">
    <citation type="submission" date="2025-08" db="UniProtKB">
        <authorList>
            <consortium name="RefSeq"/>
        </authorList>
    </citation>
    <scope>IDENTIFICATION</scope>
</reference>
<feature type="compositionally biased region" description="Acidic residues" evidence="2">
    <location>
        <begin position="383"/>
        <end position="396"/>
    </location>
</feature>
<comment type="similarity">
    <text evidence="1">Belongs to the IST1 family.</text>
</comment>
<dbReference type="GO" id="GO:0008104">
    <property type="term" value="P:intracellular protein localization"/>
    <property type="evidence" value="ECO:0000318"/>
    <property type="project" value="GO_Central"/>
</dbReference>
<dbReference type="GO" id="GO:0015031">
    <property type="term" value="P:protein transport"/>
    <property type="evidence" value="ECO:0007669"/>
    <property type="project" value="InterPro"/>
</dbReference>
<feature type="compositionally biased region" description="Basic and acidic residues" evidence="2">
    <location>
        <begin position="372"/>
        <end position="382"/>
    </location>
</feature>
<dbReference type="PANTHER" id="PTHR12161">
    <property type="entry name" value="IST1 FAMILY MEMBER"/>
    <property type="match status" value="1"/>
</dbReference>
<name>A0A1U8ATC3_NELNU</name>
<feature type="region of interest" description="Disordered" evidence="2">
    <location>
        <begin position="308"/>
        <end position="427"/>
    </location>
</feature>
<accession>A0A1U8ATC3</accession>
<protein>
    <submittedName>
        <fullName evidence="4">Uncharacterized protein LOC104603713</fullName>
    </submittedName>
</protein>
<dbReference type="Gene3D" id="1.20.1260.60">
    <property type="entry name" value="Vacuolar protein sorting-associated protein Ist1"/>
    <property type="match status" value="1"/>
</dbReference>
<dbReference type="STRING" id="4432.A0A1U8ATC3"/>
<feature type="compositionally biased region" description="Polar residues" evidence="2">
    <location>
        <begin position="324"/>
        <end position="334"/>
    </location>
</feature>